<gene>
    <name evidence="2" type="ORF">GCM10022202_36830</name>
</gene>
<comment type="caution">
    <text evidence="2">The sequence shown here is derived from an EMBL/GenBank/DDBJ whole genome shotgun (WGS) entry which is preliminary data.</text>
</comment>
<accession>A0ABP7BZZ1</accession>
<organism evidence="2 3">
    <name type="scientific">Microbacterium marinilacus</name>
    <dbReference type="NCBI Taxonomy" id="415209"/>
    <lineage>
        <taxon>Bacteria</taxon>
        <taxon>Bacillati</taxon>
        <taxon>Actinomycetota</taxon>
        <taxon>Actinomycetes</taxon>
        <taxon>Micrococcales</taxon>
        <taxon>Microbacteriaceae</taxon>
        <taxon>Microbacterium</taxon>
    </lineage>
</organism>
<sequence>MLQWFLAVIMPFFAVFGRVLFTGELGWLGVIGLLFSPIGAILLLVPPLVALFDREARRLGSVRVAYAWATVAIWVALFAFSLTAPDSSDAHPYPSPLQVLTGIGSGTSMAVTTVVVTVAAAGWLLALGVAIAGIVRSRRSDARAHAGTPVPTP</sequence>
<keyword evidence="1" id="KW-0812">Transmembrane</keyword>
<feature type="transmembrane region" description="Helical" evidence="1">
    <location>
        <begin position="64"/>
        <end position="84"/>
    </location>
</feature>
<feature type="transmembrane region" description="Helical" evidence="1">
    <location>
        <begin position="27"/>
        <end position="52"/>
    </location>
</feature>
<dbReference type="EMBL" id="BAAAYV010000025">
    <property type="protein sequence ID" value="GAA3671114.1"/>
    <property type="molecule type" value="Genomic_DNA"/>
</dbReference>
<keyword evidence="1" id="KW-0472">Membrane</keyword>
<evidence type="ECO:0000313" key="3">
    <source>
        <dbReference type="Proteomes" id="UP001410795"/>
    </source>
</evidence>
<dbReference type="Proteomes" id="UP001410795">
    <property type="component" value="Unassembled WGS sequence"/>
</dbReference>
<proteinExistence type="predicted"/>
<protein>
    <submittedName>
        <fullName evidence="2">Uncharacterized protein</fullName>
    </submittedName>
</protein>
<evidence type="ECO:0000256" key="1">
    <source>
        <dbReference type="SAM" id="Phobius"/>
    </source>
</evidence>
<keyword evidence="3" id="KW-1185">Reference proteome</keyword>
<keyword evidence="1" id="KW-1133">Transmembrane helix</keyword>
<feature type="transmembrane region" description="Helical" evidence="1">
    <location>
        <begin position="109"/>
        <end position="135"/>
    </location>
</feature>
<evidence type="ECO:0000313" key="2">
    <source>
        <dbReference type="EMBL" id="GAA3671114.1"/>
    </source>
</evidence>
<name>A0ABP7BZZ1_9MICO</name>
<reference evidence="3" key="1">
    <citation type="journal article" date="2019" name="Int. J. Syst. Evol. Microbiol.">
        <title>The Global Catalogue of Microorganisms (GCM) 10K type strain sequencing project: providing services to taxonomists for standard genome sequencing and annotation.</title>
        <authorList>
            <consortium name="The Broad Institute Genomics Platform"/>
            <consortium name="The Broad Institute Genome Sequencing Center for Infectious Disease"/>
            <person name="Wu L."/>
            <person name="Ma J."/>
        </authorList>
    </citation>
    <scope>NUCLEOTIDE SEQUENCE [LARGE SCALE GENOMIC DNA]</scope>
    <source>
        <strain evidence="3">JCM 16546</strain>
    </source>
</reference>